<dbReference type="OrthoDB" id="10261632at2759"/>
<evidence type="ECO:0000313" key="2">
    <source>
        <dbReference type="Proteomes" id="UP000015453"/>
    </source>
</evidence>
<proteinExistence type="predicted"/>
<dbReference type="EMBL" id="AUSU01000194">
    <property type="protein sequence ID" value="EPS74069.1"/>
    <property type="molecule type" value="Genomic_DNA"/>
</dbReference>
<evidence type="ECO:0000313" key="1">
    <source>
        <dbReference type="EMBL" id="EPS74069.1"/>
    </source>
</evidence>
<dbReference type="PANTHER" id="PTHR12820">
    <property type="entry name" value="VACUOLAR SORTING PROTEIN 53"/>
    <property type="match status" value="1"/>
</dbReference>
<sequence>MSKAEALLKVILSPVDSVADTYCALLPEGTPAEFQRLLDLKGLKRGEQQGILDDYAKRGAGPGGAFKAVVPAAPVSSVAAAAGVLASGNPSSPMAGGIIPLKEELVARAAALGRDAATTGIRRILALTEATTMKDRKDGPLGKLFSR</sequence>
<accession>S8D2W5</accession>
<dbReference type="AlphaFoldDB" id="S8D2W5"/>
<dbReference type="GO" id="GO:0000938">
    <property type="term" value="C:GARP complex"/>
    <property type="evidence" value="ECO:0007669"/>
    <property type="project" value="InterPro"/>
</dbReference>
<comment type="caution">
    <text evidence="1">The sequence shown here is derived from an EMBL/GenBank/DDBJ whole genome shotgun (WGS) entry which is preliminary data.</text>
</comment>
<dbReference type="Proteomes" id="UP000015453">
    <property type="component" value="Unassembled WGS sequence"/>
</dbReference>
<keyword evidence="2" id="KW-1185">Reference proteome</keyword>
<dbReference type="GO" id="GO:0042147">
    <property type="term" value="P:retrograde transport, endosome to Golgi"/>
    <property type="evidence" value="ECO:0007669"/>
    <property type="project" value="InterPro"/>
</dbReference>
<evidence type="ECO:0008006" key="3">
    <source>
        <dbReference type="Google" id="ProtNLM"/>
    </source>
</evidence>
<gene>
    <name evidence="1" type="ORF">M569_00688</name>
</gene>
<dbReference type="GO" id="GO:0005829">
    <property type="term" value="C:cytosol"/>
    <property type="evidence" value="ECO:0007669"/>
    <property type="project" value="GOC"/>
</dbReference>
<protein>
    <recommendedName>
        <fullName evidence="3">Vacuolar protein sorting-associated protein 53 A</fullName>
    </recommendedName>
</protein>
<reference evidence="1 2" key="1">
    <citation type="journal article" date="2013" name="BMC Genomics">
        <title>The miniature genome of a carnivorous plant Genlisea aurea contains a low number of genes and short non-coding sequences.</title>
        <authorList>
            <person name="Leushkin E.V."/>
            <person name="Sutormin R.A."/>
            <person name="Nabieva E.R."/>
            <person name="Penin A.A."/>
            <person name="Kondrashov A.S."/>
            <person name="Logacheva M.D."/>
        </authorList>
    </citation>
    <scope>NUCLEOTIDE SEQUENCE [LARGE SCALE GENOMIC DNA]</scope>
</reference>
<organism evidence="1 2">
    <name type="scientific">Genlisea aurea</name>
    <dbReference type="NCBI Taxonomy" id="192259"/>
    <lineage>
        <taxon>Eukaryota</taxon>
        <taxon>Viridiplantae</taxon>
        <taxon>Streptophyta</taxon>
        <taxon>Embryophyta</taxon>
        <taxon>Tracheophyta</taxon>
        <taxon>Spermatophyta</taxon>
        <taxon>Magnoliopsida</taxon>
        <taxon>eudicotyledons</taxon>
        <taxon>Gunneridae</taxon>
        <taxon>Pentapetalae</taxon>
        <taxon>asterids</taxon>
        <taxon>lamiids</taxon>
        <taxon>Lamiales</taxon>
        <taxon>Lentibulariaceae</taxon>
        <taxon>Genlisea</taxon>
    </lineage>
</organism>
<dbReference type="PANTHER" id="PTHR12820:SF0">
    <property type="entry name" value="VACUOLAR PROTEIN SORTING-ASSOCIATED PROTEIN 53 HOMOLOG"/>
    <property type="match status" value="1"/>
</dbReference>
<dbReference type="InterPro" id="IPR039766">
    <property type="entry name" value="Vps53"/>
</dbReference>
<name>S8D2W5_9LAMI</name>